<sequence>MSAIPNLPTDTPGYHANGITNGTAKTPFKISDAPVENQRRLKVIVIGAGYSGIYCGIRIPERLRNVELVLYEKNAGVGGTWYENRYLGCACDVPSHSYQYSFEPNPNWSSLYAPAAEIQAYLEGVAKKFSADRFIKLQHEIKECSWDEKAAKWNVKVQNLSTGETITDQSDVLISARGNLNTPSWPEIEGFGSFKGEVMHSAKWNEGYDFKNKRIGVIGSGSSSIQIVPSLQRITGTHISTFVRSKTWISPPFGEQIFESYGLKGSAIPEELRKRLLSDPEFYQQFRLSVEEDGNGIHAVTMKGTELQKGAKDLFYEHMKKRLASKPEIFEALVPSFSPGCRRLTPGPGYLESLTQPNVSFITSPITRISPTSIHTADGQTHTIEALICATGFKSSAPPPFPLIGLNGLPLTEKWAHRATTYLSHSISSFPNLFTMLGPNAAIGSGSLTKMIETVGDYIIKCVRKIQKENIAAMVVKKAREEDFTAYVDAYFQGTVFADECRSWYKNKGTGEVVGLWPGSTLHCIEAMRSPRWEDYDYVYVGEREGGRERVNQLAWLGNGWSVNQREERDLAWYLYPEFVDRPVAPRPEENGSLNIRAFSH</sequence>
<dbReference type="Pfam" id="PF00743">
    <property type="entry name" value="FMO-like"/>
    <property type="match status" value="1"/>
</dbReference>
<comment type="similarity">
    <text evidence="1">Belongs to the FAD-binding monooxygenase family.</text>
</comment>
<dbReference type="OMA" id="RHMRFNT"/>
<dbReference type="EMBL" id="CP069026">
    <property type="protein sequence ID" value="QRC94041.1"/>
    <property type="molecule type" value="Genomic_DNA"/>
</dbReference>
<keyword evidence="3" id="KW-0274">FAD</keyword>
<evidence type="ECO:0000256" key="4">
    <source>
        <dbReference type="ARBA" id="ARBA00023002"/>
    </source>
</evidence>
<dbReference type="InterPro" id="IPR051209">
    <property type="entry name" value="FAD-bind_Monooxygenase_sf"/>
</dbReference>
<evidence type="ECO:0000313" key="6">
    <source>
        <dbReference type="EMBL" id="QRC94041.1"/>
    </source>
</evidence>
<protein>
    <recommendedName>
        <fullName evidence="8">FAD/NAD(P)-binding domain-containing protein</fullName>
    </recommendedName>
</protein>
<dbReference type="SUPFAM" id="SSF51905">
    <property type="entry name" value="FAD/NAD(P)-binding domain"/>
    <property type="match status" value="3"/>
</dbReference>
<evidence type="ECO:0000256" key="2">
    <source>
        <dbReference type="ARBA" id="ARBA00022630"/>
    </source>
</evidence>
<feature type="region of interest" description="Disordered" evidence="5">
    <location>
        <begin position="1"/>
        <end position="20"/>
    </location>
</feature>
<dbReference type="PANTHER" id="PTHR42877:SF7">
    <property type="entry name" value="FLAVIN-BINDING MONOOXYGENASE-RELATED"/>
    <property type="match status" value="1"/>
</dbReference>
<dbReference type="GO" id="GO:0050660">
    <property type="term" value="F:flavin adenine dinucleotide binding"/>
    <property type="evidence" value="ECO:0007669"/>
    <property type="project" value="InterPro"/>
</dbReference>
<evidence type="ECO:0000256" key="1">
    <source>
        <dbReference type="ARBA" id="ARBA00010139"/>
    </source>
</evidence>
<keyword evidence="2" id="KW-0285">Flavoprotein</keyword>
<accession>A0A7U2EWE7</accession>
<keyword evidence="4" id="KW-0560">Oxidoreductase</keyword>
<dbReference type="Proteomes" id="UP000663193">
    <property type="component" value="Chromosome 4"/>
</dbReference>
<evidence type="ECO:0000256" key="3">
    <source>
        <dbReference type="ARBA" id="ARBA00022827"/>
    </source>
</evidence>
<evidence type="ECO:0000313" key="7">
    <source>
        <dbReference type="Proteomes" id="UP000663193"/>
    </source>
</evidence>
<dbReference type="VEuPathDB" id="FungiDB:JI435_073260"/>
<dbReference type="GO" id="GO:0004499">
    <property type="term" value="F:N,N-dimethylaniline monooxygenase activity"/>
    <property type="evidence" value="ECO:0007669"/>
    <property type="project" value="InterPro"/>
</dbReference>
<dbReference type="PANTHER" id="PTHR42877">
    <property type="entry name" value="L-ORNITHINE N(5)-MONOOXYGENASE-RELATED"/>
    <property type="match status" value="1"/>
</dbReference>
<proteinExistence type="inferred from homology"/>
<name>A0A7U2EWE7_PHANO</name>
<dbReference type="GO" id="GO:0050661">
    <property type="term" value="F:NADP binding"/>
    <property type="evidence" value="ECO:0007669"/>
    <property type="project" value="InterPro"/>
</dbReference>
<dbReference type="Gene3D" id="3.50.50.60">
    <property type="entry name" value="FAD/NAD(P)-binding domain"/>
    <property type="match status" value="2"/>
</dbReference>
<evidence type="ECO:0008006" key="8">
    <source>
        <dbReference type="Google" id="ProtNLM"/>
    </source>
</evidence>
<organism evidence="6 7">
    <name type="scientific">Phaeosphaeria nodorum (strain SN15 / ATCC MYA-4574 / FGSC 10173)</name>
    <name type="common">Glume blotch fungus</name>
    <name type="synonym">Parastagonospora nodorum</name>
    <dbReference type="NCBI Taxonomy" id="321614"/>
    <lineage>
        <taxon>Eukaryota</taxon>
        <taxon>Fungi</taxon>
        <taxon>Dikarya</taxon>
        <taxon>Ascomycota</taxon>
        <taxon>Pezizomycotina</taxon>
        <taxon>Dothideomycetes</taxon>
        <taxon>Pleosporomycetidae</taxon>
        <taxon>Pleosporales</taxon>
        <taxon>Pleosporineae</taxon>
        <taxon>Phaeosphaeriaceae</taxon>
        <taxon>Parastagonospora</taxon>
    </lineage>
</organism>
<gene>
    <name evidence="6" type="ORF">JI435_073260</name>
</gene>
<reference evidence="7" key="1">
    <citation type="journal article" date="2021" name="BMC Genomics">
        <title>Chromosome-level genome assembly and manually-curated proteome of model necrotroph Parastagonospora nodorum Sn15 reveals a genome-wide trove of candidate effector homologs, and redundancy of virulence-related functions within an accessory chromosome.</title>
        <authorList>
            <person name="Bertazzoni S."/>
            <person name="Jones D.A.B."/>
            <person name="Phan H.T."/>
            <person name="Tan K.-C."/>
            <person name="Hane J.K."/>
        </authorList>
    </citation>
    <scope>NUCLEOTIDE SEQUENCE [LARGE SCALE GENOMIC DNA]</scope>
    <source>
        <strain evidence="7">SN15 / ATCC MYA-4574 / FGSC 10173)</strain>
    </source>
</reference>
<keyword evidence="7" id="KW-1185">Reference proteome</keyword>
<dbReference type="InterPro" id="IPR020946">
    <property type="entry name" value="Flavin_mOase-like"/>
</dbReference>
<evidence type="ECO:0000256" key="5">
    <source>
        <dbReference type="SAM" id="MobiDB-lite"/>
    </source>
</evidence>
<dbReference type="InterPro" id="IPR036188">
    <property type="entry name" value="FAD/NAD-bd_sf"/>
</dbReference>
<dbReference type="OrthoDB" id="74360at2759"/>
<dbReference type="AlphaFoldDB" id="A0A7U2EWE7"/>